<dbReference type="GO" id="GO:0043190">
    <property type="term" value="C:ATP-binding cassette (ABC) transporter complex"/>
    <property type="evidence" value="ECO:0007669"/>
    <property type="project" value="TreeGrafter"/>
</dbReference>
<dbReference type="AlphaFoldDB" id="A0A1H9K4G9"/>
<dbReference type="PROSITE" id="PS50893">
    <property type="entry name" value="ABC_TRANSPORTER_2"/>
    <property type="match status" value="1"/>
</dbReference>
<keyword evidence="3 9" id="KW-0813">Transport</keyword>
<proteinExistence type="inferred from homology"/>
<dbReference type="InterPro" id="IPR015856">
    <property type="entry name" value="ABC_transpr_CbiO/EcfA_su"/>
</dbReference>
<feature type="domain" description="ABC transporter" evidence="10">
    <location>
        <begin position="5"/>
        <end position="240"/>
    </location>
</feature>
<evidence type="ECO:0000256" key="3">
    <source>
        <dbReference type="ARBA" id="ARBA00022448"/>
    </source>
</evidence>
<sequence>MSVMFELQQVDYRYPDGRSGLQACSMSLRRAGRHAILGPNGSGKTTLLQHLNGLLRPAAGAVHVDGALMDYRRRGLQVVRQQVGMVFQNPDRQLFSAHVYEDVSFGPLNLGLDEATVRQRVAQALEAVDMTAHADRPVHELSFGQKKRVCIAGVLAMQPRALLLDEPMAGLDMPMQTELAALLDRLHAQDVTVVLSSHDMDFAYRWADDIHLMAAGRCVGSFAATALPQNTDALAAAAQPLPTAVRLHTALVGRGLLPAHPLLRSVEDVLAALPPSTPLTVASPIAGKLAP</sequence>
<dbReference type="InterPro" id="IPR003593">
    <property type="entry name" value="AAA+_ATPase"/>
</dbReference>
<evidence type="ECO:0000256" key="8">
    <source>
        <dbReference type="ARBA" id="ARBA00023136"/>
    </source>
</evidence>
<dbReference type="InterPro" id="IPR027417">
    <property type="entry name" value="P-loop_NTPase"/>
</dbReference>
<dbReference type="SUPFAM" id="SSF52540">
    <property type="entry name" value="P-loop containing nucleoside triphosphate hydrolases"/>
    <property type="match status" value="1"/>
</dbReference>
<dbReference type="SMART" id="SM00382">
    <property type="entry name" value="AAA"/>
    <property type="match status" value="1"/>
</dbReference>
<dbReference type="Gene3D" id="3.40.50.300">
    <property type="entry name" value="P-loop containing nucleotide triphosphate hydrolases"/>
    <property type="match status" value="1"/>
</dbReference>
<dbReference type="NCBIfam" id="TIGR01166">
    <property type="entry name" value="cbiO"/>
    <property type="match status" value="1"/>
</dbReference>
<protein>
    <recommendedName>
        <fullName evidence="9">ABC transporter ATP-binding protein</fullName>
    </recommendedName>
</protein>
<organism evidence="11 12">
    <name type="scientific">Giesbergeria anulus</name>
    <dbReference type="NCBI Taxonomy" id="180197"/>
    <lineage>
        <taxon>Bacteria</taxon>
        <taxon>Pseudomonadati</taxon>
        <taxon>Pseudomonadota</taxon>
        <taxon>Betaproteobacteria</taxon>
        <taxon>Burkholderiales</taxon>
        <taxon>Comamonadaceae</taxon>
        <taxon>Giesbergeria</taxon>
    </lineage>
</organism>
<dbReference type="GO" id="GO:0042626">
    <property type="term" value="F:ATPase-coupled transmembrane transporter activity"/>
    <property type="evidence" value="ECO:0007669"/>
    <property type="project" value="TreeGrafter"/>
</dbReference>
<accession>A0A1H9K4G9</accession>
<evidence type="ECO:0000256" key="5">
    <source>
        <dbReference type="ARBA" id="ARBA00022741"/>
    </source>
</evidence>
<dbReference type="Proteomes" id="UP000199766">
    <property type="component" value="Unassembled WGS sequence"/>
</dbReference>
<evidence type="ECO:0000313" key="12">
    <source>
        <dbReference type="Proteomes" id="UP000199766"/>
    </source>
</evidence>
<dbReference type="InterPro" id="IPR005876">
    <property type="entry name" value="Co_trans_ATP-bd"/>
</dbReference>
<evidence type="ECO:0000313" key="11">
    <source>
        <dbReference type="EMBL" id="SEQ93918.1"/>
    </source>
</evidence>
<keyword evidence="7" id="KW-1278">Translocase</keyword>
<dbReference type="PANTHER" id="PTHR43553">
    <property type="entry name" value="HEAVY METAL TRANSPORTER"/>
    <property type="match status" value="1"/>
</dbReference>
<evidence type="ECO:0000256" key="4">
    <source>
        <dbReference type="ARBA" id="ARBA00022475"/>
    </source>
</evidence>
<reference evidence="11 12" key="1">
    <citation type="submission" date="2016-10" db="EMBL/GenBank/DDBJ databases">
        <authorList>
            <person name="de Groot N.N."/>
        </authorList>
    </citation>
    <scope>NUCLEOTIDE SEQUENCE [LARGE SCALE GENOMIC DNA]</scope>
    <source>
        <strain evidence="11 12">ATCC 35958</strain>
    </source>
</reference>
<keyword evidence="8 9" id="KW-0472">Membrane</keyword>
<dbReference type="RefSeq" id="WP_091455089.1">
    <property type="nucleotide sequence ID" value="NZ_FOGD01000003.1"/>
</dbReference>
<keyword evidence="6 9" id="KW-0067">ATP-binding</keyword>
<dbReference type="GO" id="GO:0006824">
    <property type="term" value="P:cobalt ion transport"/>
    <property type="evidence" value="ECO:0007669"/>
    <property type="project" value="InterPro"/>
</dbReference>
<comment type="subcellular location">
    <subcellularLocation>
        <location evidence="1 9">Cell membrane</location>
        <topology evidence="1 9">Peripheral membrane protein</topology>
    </subcellularLocation>
</comment>
<dbReference type="Pfam" id="PF00005">
    <property type="entry name" value="ABC_tran"/>
    <property type="match status" value="1"/>
</dbReference>
<dbReference type="EMBL" id="FOGD01000003">
    <property type="protein sequence ID" value="SEQ93918.1"/>
    <property type="molecule type" value="Genomic_DNA"/>
</dbReference>
<keyword evidence="12" id="KW-1185">Reference proteome</keyword>
<name>A0A1H9K4G9_9BURK</name>
<dbReference type="GO" id="GO:0005524">
    <property type="term" value="F:ATP binding"/>
    <property type="evidence" value="ECO:0007669"/>
    <property type="project" value="UniProtKB-UniRule"/>
</dbReference>
<evidence type="ECO:0000259" key="10">
    <source>
        <dbReference type="PROSITE" id="PS50893"/>
    </source>
</evidence>
<dbReference type="PROSITE" id="PS00211">
    <property type="entry name" value="ABC_TRANSPORTER_1"/>
    <property type="match status" value="1"/>
</dbReference>
<keyword evidence="4 9" id="KW-1003">Cell membrane</keyword>
<dbReference type="OrthoDB" id="5292475at2"/>
<dbReference type="CDD" id="cd03225">
    <property type="entry name" value="ABC_cobalt_CbiO_domain1"/>
    <property type="match status" value="1"/>
</dbReference>
<dbReference type="InterPro" id="IPR017871">
    <property type="entry name" value="ABC_transporter-like_CS"/>
</dbReference>
<evidence type="ECO:0000256" key="1">
    <source>
        <dbReference type="ARBA" id="ARBA00004202"/>
    </source>
</evidence>
<dbReference type="InterPro" id="IPR003439">
    <property type="entry name" value="ABC_transporter-like_ATP-bd"/>
</dbReference>
<evidence type="ECO:0000256" key="6">
    <source>
        <dbReference type="ARBA" id="ARBA00022840"/>
    </source>
</evidence>
<keyword evidence="5 9" id="KW-0547">Nucleotide-binding</keyword>
<dbReference type="InterPro" id="IPR050095">
    <property type="entry name" value="ECF_ABC_transporter_ATP-bd"/>
</dbReference>
<evidence type="ECO:0000256" key="9">
    <source>
        <dbReference type="RuleBase" id="RU364103"/>
    </source>
</evidence>
<dbReference type="FunFam" id="3.40.50.300:FF:000224">
    <property type="entry name" value="Energy-coupling factor transporter ATP-binding protein EcfA"/>
    <property type="match status" value="1"/>
</dbReference>
<dbReference type="STRING" id="180197.SAMN02982919_01441"/>
<dbReference type="PANTHER" id="PTHR43553:SF24">
    <property type="entry name" value="ENERGY-COUPLING FACTOR TRANSPORTER ATP-BINDING PROTEIN ECFA1"/>
    <property type="match status" value="1"/>
</dbReference>
<evidence type="ECO:0000256" key="7">
    <source>
        <dbReference type="ARBA" id="ARBA00022967"/>
    </source>
</evidence>
<comment type="function">
    <text evidence="9">Part of an ABC transporter complex. Responsible for energy coupling to the transport system.</text>
</comment>
<evidence type="ECO:0000256" key="2">
    <source>
        <dbReference type="ARBA" id="ARBA00005417"/>
    </source>
</evidence>
<comment type="similarity">
    <text evidence="2 9">Belongs to the ABC transporter superfamily.</text>
</comment>
<gene>
    <name evidence="11" type="ORF">SAMN02982919_01441</name>
</gene>
<dbReference type="GO" id="GO:0016887">
    <property type="term" value="F:ATP hydrolysis activity"/>
    <property type="evidence" value="ECO:0007669"/>
    <property type="project" value="InterPro"/>
</dbReference>